<accession>A0A2J6QQD7</accession>
<dbReference type="PANTHER" id="PTHR33112">
    <property type="entry name" value="DOMAIN PROTEIN, PUTATIVE-RELATED"/>
    <property type="match status" value="1"/>
</dbReference>
<organism evidence="2 3">
    <name type="scientific">Hyaloscypha hepaticicola</name>
    <dbReference type="NCBI Taxonomy" id="2082293"/>
    <lineage>
        <taxon>Eukaryota</taxon>
        <taxon>Fungi</taxon>
        <taxon>Dikarya</taxon>
        <taxon>Ascomycota</taxon>
        <taxon>Pezizomycotina</taxon>
        <taxon>Leotiomycetes</taxon>
        <taxon>Helotiales</taxon>
        <taxon>Hyaloscyphaceae</taxon>
        <taxon>Hyaloscypha</taxon>
    </lineage>
</organism>
<evidence type="ECO:0000313" key="3">
    <source>
        <dbReference type="Proteomes" id="UP000235672"/>
    </source>
</evidence>
<gene>
    <name evidence="2" type="ORF">NA56DRAFT_640112</name>
</gene>
<reference evidence="2 3" key="1">
    <citation type="submission" date="2016-05" db="EMBL/GenBank/DDBJ databases">
        <title>A degradative enzymes factory behind the ericoid mycorrhizal symbiosis.</title>
        <authorList>
            <consortium name="DOE Joint Genome Institute"/>
            <person name="Martino E."/>
            <person name="Morin E."/>
            <person name="Grelet G."/>
            <person name="Kuo A."/>
            <person name="Kohler A."/>
            <person name="Daghino S."/>
            <person name="Barry K."/>
            <person name="Choi C."/>
            <person name="Cichocki N."/>
            <person name="Clum A."/>
            <person name="Copeland A."/>
            <person name="Hainaut M."/>
            <person name="Haridas S."/>
            <person name="Labutti K."/>
            <person name="Lindquist E."/>
            <person name="Lipzen A."/>
            <person name="Khouja H.-R."/>
            <person name="Murat C."/>
            <person name="Ohm R."/>
            <person name="Olson A."/>
            <person name="Spatafora J."/>
            <person name="Veneault-Fourrey C."/>
            <person name="Henrissat B."/>
            <person name="Grigoriev I."/>
            <person name="Martin F."/>
            <person name="Perotto S."/>
        </authorList>
    </citation>
    <scope>NUCLEOTIDE SEQUENCE [LARGE SCALE GENOMIC DNA]</scope>
    <source>
        <strain evidence="2 3">UAMH 7357</strain>
    </source>
</reference>
<dbReference type="OrthoDB" id="2958217at2759"/>
<keyword evidence="3" id="KW-1185">Reference proteome</keyword>
<protein>
    <submittedName>
        <fullName evidence="2">HET-domain-containing protein</fullName>
    </submittedName>
</protein>
<proteinExistence type="predicted"/>
<dbReference type="InterPro" id="IPR010730">
    <property type="entry name" value="HET"/>
</dbReference>
<dbReference type="Proteomes" id="UP000235672">
    <property type="component" value="Unassembled WGS sequence"/>
</dbReference>
<dbReference type="AlphaFoldDB" id="A0A2J6QQD7"/>
<name>A0A2J6QQD7_9HELO</name>
<feature type="domain" description="Heterokaryon incompatibility" evidence="1">
    <location>
        <begin position="200"/>
        <end position="355"/>
    </location>
</feature>
<evidence type="ECO:0000259" key="1">
    <source>
        <dbReference type="Pfam" id="PF06985"/>
    </source>
</evidence>
<evidence type="ECO:0000313" key="2">
    <source>
        <dbReference type="EMBL" id="PMD28473.1"/>
    </source>
</evidence>
<dbReference type="Pfam" id="PF06985">
    <property type="entry name" value="HET"/>
    <property type="match status" value="1"/>
</dbReference>
<dbReference type="PANTHER" id="PTHR33112:SF15">
    <property type="entry name" value="HETEROKARYON INCOMPATIBILITY DOMAIN-CONTAINING PROTEIN"/>
    <property type="match status" value="1"/>
</dbReference>
<sequence length="653" mass="75069">MLCEVCVDRLDSIHDSSRTQRLALRSESHSTRWPEFLENKKARGEQLLEVEKYIFGHHKSRDSCVISHDKGCIFCRASGLPYRANGEKSSFFSAFYIYWQKNQVIMAINSQGNREWNLVFFPMSDLQPDQLANLNFNFDPSTGGSSTLNMIQNWLGNCLSGHDQCASNSLTNYLPTRLLRIEGSAYHLAMGFEIPQRSRYVSLSHCWGKKDHRQCLQLKAETIDELRNGKPIASLPKTFRDAIKFAKTIGIRYIWIDRLCILQDSREDWAIEAANMREVYEHAFATIAALGAADDEGGLFFDRTPRDVAPTIVHLKKYLDADASAYICPEEYTWSWHYHFFFESALLSRAWVVQERFLSSRVIYFGRNVVFWECWRTGACEILTLSIRHHRISRYTLISQDMLQVAARSWKPLLENPSYHPTKHELASIFFDWSQMLSAYCKCDLTFSSDKLVALSGLANRFRSTLESNKPGKHRYLAGIWEETLPEALIWTPFHDTRRYKEYVAPSWSWASVNRAVISGETLNPEHRTCHSAYRDGQTDAEGYLDTGAVKSGWIKLCTALVRLELELGDLQRDGTYRPPKVVLGDMMTDTVIKLDARYGERFLRCDNNGEEEVYAAPVVTHSFHYGHQMSILVLAGSNEGDRNTYRGLEFCK</sequence>
<dbReference type="EMBL" id="KZ613464">
    <property type="protein sequence ID" value="PMD28473.1"/>
    <property type="molecule type" value="Genomic_DNA"/>
</dbReference>